<dbReference type="InterPro" id="IPR003656">
    <property type="entry name" value="Znf_BED"/>
</dbReference>
<feature type="coiled-coil region" evidence="7">
    <location>
        <begin position="506"/>
        <end position="547"/>
    </location>
</feature>
<keyword evidence="3" id="KW-0862">Zinc</keyword>
<evidence type="ECO:0000313" key="11">
    <source>
        <dbReference type="Proteomes" id="UP000515129"/>
    </source>
</evidence>
<evidence type="ECO:0000256" key="6">
    <source>
        <dbReference type="RuleBase" id="RU369073"/>
    </source>
</evidence>
<dbReference type="Gene3D" id="6.20.210.20">
    <property type="entry name" value="THAP domain"/>
    <property type="match status" value="2"/>
</dbReference>
<dbReference type="SMART" id="SM00692">
    <property type="entry name" value="DM3"/>
    <property type="match status" value="3"/>
</dbReference>
<comment type="subcellular location">
    <subcellularLocation>
        <location evidence="6">Nucleus</location>
        <location evidence="6">Nucleoplasm</location>
    </subcellularLocation>
</comment>
<feature type="domain" description="THAP-type" evidence="10">
    <location>
        <begin position="208"/>
        <end position="288"/>
    </location>
</feature>
<feature type="domain" description="BED-type" evidence="9">
    <location>
        <begin position="24"/>
        <end position="74"/>
    </location>
</feature>
<dbReference type="Pfam" id="PF02892">
    <property type="entry name" value="zf-BED"/>
    <property type="match status" value="1"/>
</dbReference>
<accession>A0A6P6MQ12</accession>
<keyword evidence="1" id="KW-0479">Metal-binding</keyword>
<sequence>MAASESRSNSTRSSDFQTCMMTRTRSSKVWEFFNLKGKNSVICSICKMEMAFHSSTTAMHQHLKKIHPGAAGDDGAPFPLTRPDICGKWLAAIKRRNFKPTKYSNICSQHFTRDCFKRECNNRVLKDNAVPSLFTSSRLQTEAASLEETFSPDLEFPLSLPMSDAEETPAEHPSEAQPGPDHSSTFISCDHNYTVEDTVQQKIIAGNMVQSCSAYGCKNRYHKDKNISFHKFPLTRPDICGKWLAAIKRRNFKPTKYSNICSQHFTRDCFKRECNNRVLKDNAVPSLFTSSRLQTEAASLEETFSPDLEFPLSLPMSDAEETPAEHPSEAQPGPDHSSTFISCDHNYTVEDTVQQKIIAGNMVQSCSAYGCKNRYHKDKNISFHKFPLTRPDICGKWLAAIKRRNFKPTKYSNICSQHFTRDCFKRECNNRVLKDNAVPSLFTSSRLQTEAASLEETFSPDLEFPLSLPMSDAEETPAEHPSEAQPGPDHSSTFISCDHNYTVEDTVQQKRRIGTLQEQLEKLRKRLKTVQQKCRRQERQLERFRAMRQVQKPSKDTPLREGYVILPKEIYDVLIGIETIGAL</sequence>
<dbReference type="PROSITE" id="PS50808">
    <property type="entry name" value="ZF_BED"/>
    <property type="match status" value="1"/>
</dbReference>
<evidence type="ECO:0000259" key="9">
    <source>
        <dbReference type="PROSITE" id="PS50808"/>
    </source>
</evidence>
<dbReference type="GeneID" id="113069810"/>
<dbReference type="PROSITE" id="PS50950">
    <property type="entry name" value="ZF_THAP"/>
    <property type="match status" value="3"/>
</dbReference>
<reference evidence="12" key="1">
    <citation type="submission" date="2025-08" db="UniProtKB">
        <authorList>
            <consortium name="RefSeq"/>
        </authorList>
    </citation>
    <scope>IDENTIFICATION</scope>
    <source>
        <strain evidence="12">Wakin</strain>
        <tissue evidence="12">Muscle</tissue>
    </source>
</reference>
<dbReference type="PANTHER" id="PTHR46600:SF7">
    <property type="entry name" value="SI:DKEY-228B2.6-RELATED"/>
    <property type="match status" value="1"/>
</dbReference>
<protein>
    <recommendedName>
        <fullName evidence="6">THAP domain-containing protein 1</fullName>
    </recommendedName>
</protein>
<dbReference type="SMART" id="SM00980">
    <property type="entry name" value="THAP"/>
    <property type="match status" value="3"/>
</dbReference>
<comment type="function">
    <text evidence="6">DNA-binding transcription regulator that regulates endothelial cell proliferation and G1/S cell-cycle progression. Specifically binds the 5'-[AT]NTNN[GT]GGCA[AGT]-3' core DNA sequence and acts by modulating expression of pRB-E2F cell-cycle target genes.</text>
</comment>
<dbReference type="Proteomes" id="UP000515129">
    <property type="component" value="Chromosome 5"/>
</dbReference>
<feature type="domain" description="THAP-type" evidence="10">
    <location>
        <begin position="42"/>
        <end position="134"/>
    </location>
</feature>
<keyword evidence="6 7" id="KW-0175">Coiled coil</keyword>
<evidence type="ECO:0000256" key="4">
    <source>
        <dbReference type="ARBA" id="ARBA00023125"/>
    </source>
</evidence>
<dbReference type="PANTHER" id="PTHR46600">
    <property type="entry name" value="THAP DOMAIN-CONTAINING"/>
    <property type="match status" value="1"/>
</dbReference>
<gene>
    <name evidence="12" type="primary">LOC113069810</name>
</gene>
<dbReference type="SMART" id="SM00614">
    <property type="entry name" value="ZnF_BED"/>
    <property type="match status" value="1"/>
</dbReference>
<keyword evidence="6" id="KW-0131">Cell cycle</keyword>
<dbReference type="GO" id="GO:0005654">
    <property type="term" value="C:nucleoplasm"/>
    <property type="evidence" value="ECO:0007669"/>
    <property type="project" value="UniProtKB-SubCell"/>
</dbReference>
<dbReference type="GO" id="GO:0006357">
    <property type="term" value="P:regulation of transcription by RNA polymerase II"/>
    <property type="evidence" value="ECO:0007669"/>
    <property type="project" value="TreeGrafter"/>
</dbReference>
<feature type="domain" description="THAP-type" evidence="10">
    <location>
        <begin position="362"/>
        <end position="442"/>
    </location>
</feature>
<dbReference type="RefSeq" id="XP_026098662.1">
    <property type="nucleotide sequence ID" value="XM_026242877.1"/>
</dbReference>
<dbReference type="InterPro" id="IPR026516">
    <property type="entry name" value="THAP1/10"/>
</dbReference>
<evidence type="ECO:0000256" key="8">
    <source>
        <dbReference type="SAM" id="MobiDB-lite"/>
    </source>
</evidence>
<dbReference type="InterPro" id="IPR036236">
    <property type="entry name" value="Znf_C2H2_sf"/>
</dbReference>
<dbReference type="GO" id="GO:0000978">
    <property type="term" value="F:RNA polymerase II cis-regulatory region sequence-specific DNA binding"/>
    <property type="evidence" value="ECO:0007669"/>
    <property type="project" value="TreeGrafter"/>
</dbReference>
<keyword evidence="6" id="KW-0539">Nucleus</keyword>
<dbReference type="GO" id="GO:0008270">
    <property type="term" value="F:zinc ion binding"/>
    <property type="evidence" value="ECO:0007669"/>
    <property type="project" value="UniProtKB-KW"/>
</dbReference>
<organism evidence="11 12">
    <name type="scientific">Carassius auratus</name>
    <name type="common">Goldfish</name>
    <dbReference type="NCBI Taxonomy" id="7957"/>
    <lineage>
        <taxon>Eukaryota</taxon>
        <taxon>Metazoa</taxon>
        <taxon>Chordata</taxon>
        <taxon>Craniata</taxon>
        <taxon>Vertebrata</taxon>
        <taxon>Euteleostomi</taxon>
        <taxon>Actinopterygii</taxon>
        <taxon>Neopterygii</taxon>
        <taxon>Teleostei</taxon>
        <taxon>Ostariophysi</taxon>
        <taxon>Cypriniformes</taxon>
        <taxon>Cyprinidae</taxon>
        <taxon>Cyprininae</taxon>
        <taxon>Carassius</taxon>
    </lineage>
</organism>
<evidence type="ECO:0000256" key="5">
    <source>
        <dbReference type="PROSITE-ProRule" id="PRU00309"/>
    </source>
</evidence>
<dbReference type="OrthoDB" id="9867479at2759"/>
<keyword evidence="2 5" id="KW-0863">Zinc-finger</keyword>
<dbReference type="Pfam" id="PF05485">
    <property type="entry name" value="THAP"/>
    <property type="match status" value="3"/>
</dbReference>
<evidence type="ECO:0000256" key="7">
    <source>
        <dbReference type="SAM" id="Coils"/>
    </source>
</evidence>
<dbReference type="SUPFAM" id="SSF57716">
    <property type="entry name" value="Glucocorticoid receptor-like (DNA-binding domain)"/>
    <property type="match status" value="3"/>
</dbReference>
<dbReference type="KEGG" id="caua:113069810"/>
<name>A0A6P6MQ12_CARAU</name>
<dbReference type="InterPro" id="IPR006612">
    <property type="entry name" value="THAP_Znf"/>
</dbReference>
<evidence type="ECO:0000256" key="3">
    <source>
        <dbReference type="ARBA" id="ARBA00022833"/>
    </source>
</evidence>
<comment type="similarity">
    <text evidence="6">Belongs to the THAP1 family.</text>
</comment>
<dbReference type="InterPro" id="IPR038441">
    <property type="entry name" value="THAP_Znf_sf"/>
</dbReference>
<keyword evidence="6" id="KW-0805">Transcription regulation</keyword>
<dbReference type="GO" id="GO:0003700">
    <property type="term" value="F:DNA-binding transcription factor activity"/>
    <property type="evidence" value="ECO:0007669"/>
    <property type="project" value="UniProtKB-UniRule"/>
</dbReference>
<dbReference type="GO" id="GO:0001935">
    <property type="term" value="P:endothelial cell proliferation"/>
    <property type="evidence" value="ECO:0007669"/>
    <property type="project" value="UniProtKB-UniRule"/>
</dbReference>
<keyword evidence="11" id="KW-1185">Reference proteome</keyword>
<dbReference type="AlphaFoldDB" id="A0A6P6MQ12"/>
<keyword evidence="4 5" id="KW-0238">DNA-binding</keyword>
<proteinExistence type="inferred from homology"/>
<keyword evidence="6" id="KW-0804">Transcription</keyword>
<evidence type="ECO:0000256" key="1">
    <source>
        <dbReference type="ARBA" id="ARBA00022723"/>
    </source>
</evidence>
<evidence type="ECO:0000313" key="12">
    <source>
        <dbReference type="RefSeq" id="XP_026098662.1"/>
    </source>
</evidence>
<dbReference type="SUPFAM" id="SSF57667">
    <property type="entry name" value="beta-beta-alpha zinc fingers"/>
    <property type="match status" value="1"/>
</dbReference>
<evidence type="ECO:0000256" key="2">
    <source>
        <dbReference type="ARBA" id="ARBA00022771"/>
    </source>
</evidence>
<feature type="region of interest" description="Disordered" evidence="8">
    <location>
        <begin position="465"/>
        <end position="495"/>
    </location>
</feature>
<evidence type="ECO:0000259" key="10">
    <source>
        <dbReference type="PROSITE" id="PS50950"/>
    </source>
</evidence>